<protein>
    <submittedName>
        <fullName evidence="2">Uncharacterized protein</fullName>
    </submittedName>
</protein>
<evidence type="ECO:0000313" key="2">
    <source>
        <dbReference type="EMBL" id="CAD8402943.1"/>
    </source>
</evidence>
<reference evidence="2" key="1">
    <citation type="submission" date="2021-01" db="EMBL/GenBank/DDBJ databases">
        <authorList>
            <person name="Corre E."/>
            <person name="Pelletier E."/>
            <person name="Niang G."/>
            <person name="Scheremetjew M."/>
            <person name="Finn R."/>
            <person name="Kale V."/>
            <person name="Holt S."/>
            <person name="Cochrane G."/>
            <person name="Meng A."/>
            <person name="Brown T."/>
            <person name="Cohen L."/>
        </authorList>
    </citation>
    <scope>NUCLEOTIDE SEQUENCE</scope>
    <source>
        <strain evidence="2">UTEX LB 2760</strain>
    </source>
</reference>
<name>A0A7S0G7G7_9RHOD</name>
<keyword evidence="1" id="KW-0175">Coiled coil</keyword>
<dbReference type="AlphaFoldDB" id="A0A7S0G7G7"/>
<accession>A0A7S0G7G7</accession>
<evidence type="ECO:0000256" key="1">
    <source>
        <dbReference type="SAM" id="Coils"/>
    </source>
</evidence>
<gene>
    <name evidence="2" type="ORF">RMAR0315_LOCUS12948</name>
</gene>
<organism evidence="2">
    <name type="scientific">Rhodosorus marinus</name>
    <dbReference type="NCBI Taxonomy" id="101924"/>
    <lineage>
        <taxon>Eukaryota</taxon>
        <taxon>Rhodophyta</taxon>
        <taxon>Stylonematophyceae</taxon>
        <taxon>Stylonematales</taxon>
        <taxon>Stylonemataceae</taxon>
        <taxon>Rhodosorus</taxon>
    </lineage>
</organism>
<sequence>MDTVDRLEVLEANTARLSREIMALLESVHTRTNGIVELTRLHSQAVSESVRDGLVQDVENATLRLKELVDAVNAMKEDLSILDELRTSVATIKQSLEILEKTAQTYVAGKFRASG</sequence>
<proteinExistence type="predicted"/>
<feature type="coiled-coil region" evidence="1">
    <location>
        <begin position="58"/>
        <end position="102"/>
    </location>
</feature>
<dbReference type="EMBL" id="HBEK01023608">
    <property type="protein sequence ID" value="CAD8402943.1"/>
    <property type="molecule type" value="Transcribed_RNA"/>
</dbReference>